<name>A0A6J5DH97_9BURK</name>
<dbReference type="CDD" id="cd07814">
    <property type="entry name" value="SRPBCC_CalC_Aha1-like"/>
    <property type="match status" value="1"/>
</dbReference>
<protein>
    <recommendedName>
        <fullName evidence="2">Activator of Hsp90 ATPase homologue 1/2-like C-terminal domain-containing protein</fullName>
    </recommendedName>
</protein>
<dbReference type="EMBL" id="CADIKF010000009">
    <property type="protein sequence ID" value="CAB3752827.1"/>
    <property type="molecule type" value="Genomic_DNA"/>
</dbReference>
<evidence type="ECO:0000256" key="1">
    <source>
        <dbReference type="ARBA" id="ARBA00006817"/>
    </source>
</evidence>
<dbReference type="InterPro" id="IPR013538">
    <property type="entry name" value="ASHA1/2-like_C"/>
</dbReference>
<gene>
    <name evidence="3" type="ORF">LMG29739_01596</name>
</gene>
<dbReference type="Gene3D" id="3.30.530.20">
    <property type="match status" value="1"/>
</dbReference>
<comment type="similarity">
    <text evidence="1">Belongs to the AHA1 family.</text>
</comment>
<organism evidence="3 4">
    <name type="scientific">Paraburkholderia solisilvae</name>
    <dbReference type="NCBI Taxonomy" id="624376"/>
    <lineage>
        <taxon>Bacteria</taxon>
        <taxon>Pseudomonadati</taxon>
        <taxon>Pseudomonadota</taxon>
        <taxon>Betaproteobacteria</taxon>
        <taxon>Burkholderiales</taxon>
        <taxon>Burkholderiaceae</taxon>
        <taxon>Paraburkholderia</taxon>
    </lineage>
</organism>
<evidence type="ECO:0000313" key="4">
    <source>
        <dbReference type="Proteomes" id="UP000494329"/>
    </source>
</evidence>
<reference evidence="3 4" key="1">
    <citation type="submission" date="2020-04" db="EMBL/GenBank/DDBJ databases">
        <authorList>
            <person name="De Canck E."/>
        </authorList>
    </citation>
    <scope>NUCLEOTIDE SEQUENCE [LARGE SCALE GENOMIC DNA]</scope>
    <source>
        <strain evidence="3 4">LMG 29739</strain>
    </source>
</reference>
<sequence>MADQPSLTLRRRIDAAPAKVYAAWTQPAHIVKWMHPNGCDVSVVEMDVRVGGRFWIAMRTPNGEEPQVSGTFREVEPDVKLVYTWAWRETPEQESLVTLTLQPDGGGTLLTLRHERLFDEAVRDSHHDGWSSALDVLERYVA</sequence>
<feature type="domain" description="Activator of Hsp90 ATPase homologue 1/2-like C-terminal" evidence="2">
    <location>
        <begin position="14"/>
        <end position="141"/>
    </location>
</feature>
<evidence type="ECO:0000259" key="2">
    <source>
        <dbReference type="Pfam" id="PF08327"/>
    </source>
</evidence>
<dbReference type="InterPro" id="IPR023393">
    <property type="entry name" value="START-like_dom_sf"/>
</dbReference>
<dbReference type="Pfam" id="PF08327">
    <property type="entry name" value="AHSA1"/>
    <property type="match status" value="1"/>
</dbReference>
<dbReference type="AlphaFoldDB" id="A0A6J5DH97"/>
<keyword evidence="4" id="KW-1185">Reference proteome</keyword>
<proteinExistence type="inferred from homology"/>
<evidence type="ECO:0000313" key="3">
    <source>
        <dbReference type="EMBL" id="CAB3752827.1"/>
    </source>
</evidence>
<dbReference type="Proteomes" id="UP000494329">
    <property type="component" value="Unassembled WGS sequence"/>
</dbReference>
<dbReference type="RefSeq" id="WP_175110337.1">
    <property type="nucleotide sequence ID" value="NZ_CADIKF010000009.1"/>
</dbReference>
<dbReference type="SUPFAM" id="SSF55961">
    <property type="entry name" value="Bet v1-like"/>
    <property type="match status" value="1"/>
</dbReference>
<accession>A0A6J5DH97</accession>